<proteinExistence type="predicted"/>
<feature type="transmembrane region" description="Helical" evidence="2">
    <location>
        <begin position="6"/>
        <end position="30"/>
    </location>
</feature>
<keyword evidence="2" id="KW-0472">Membrane</keyword>
<feature type="compositionally biased region" description="Basic and acidic residues" evidence="1">
    <location>
        <begin position="33"/>
        <end position="88"/>
    </location>
</feature>
<gene>
    <name evidence="3" type="ORF">SAMN05421882_10129</name>
</gene>
<keyword evidence="2" id="KW-1133">Transmembrane helix</keyword>
<reference evidence="3 4" key="1">
    <citation type="submission" date="2016-10" db="EMBL/GenBank/DDBJ databases">
        <authorList>
            <person name="de Groot N.N."/>
        </authorList>
    </citation>
    <scope>NUCLEOTIDE SEQUENCE [LARGE SCALE GENOMIC DNA]</scope>
    <source>
        <strain evidence="3 4">Nm110</strain>
    </source>
</reference>
<evidence type="ECO:0008006" key="5">
    <source>
        <dbReference type="Google" id="ProtNLM"/>
    </source>
</evidence>
<evidence type="ECO:0000256" key="1">
    <source>
        <dbReference type="SAM" id="MobiDB-lite"/>
    </source>
</evidence>
<keyword evidence="2" id="KW-0812">Transmembrane</keyword>
<evidence type="ECO:0000313" key="4">
    <source>
        <dbReference type="Proteomes" id="UP000183454"/>
    </source>
</evidence>
<dbReference type="Proteomes" id="UP000183454">
    <property type="component" value="Unassembled WGS sequence"/>
</dbReference>
<evidence type="ECO:0000313" key="3">
    <source>
        <dbReference type="EMBL" id="SDW45942.1"/>
    </source>
</evidence>
<evidence type="ECO:0000256" key="2">
    <source>
        <dbReference type="SAM" id="Phobius"/>
    </source>
</evidence>
<dbReference type="RefSeq" id="WP_074666529.1">
    <property type="nucleotide sequence ID" value="NZ_FNNH01000012.1"/>
</dbReference>
<accession>A0A1H2TQ64</accession>
<dbReference type="AlphaFoldDB" id="A0A1H2TQ64"/>
<feature type="region of interest" description="Disordered" evidence="1">
    <location>
        <begin position="29"/>
        <end position="88"/>
    </location>
</feature>
<dbReference type="EMBL" id="FNNH01000012">
    <property type="protein sequence ID" value="SDW45942.1"/>
    <property type="molecule type" value="Genomic_DNA"/>
</dbReference>
<organism evidence="3 4">
    <name type="scientific">Nitrosomonas communis</name>
    <dbReference type="NCBI Taxonomy" id="44574"/>
    <lineage>
        <taxon>Bacteria</taxon>
        <taxon>Pseudomonadati</taxon>
        <taxon>Pseudomonadota</taxon>
        <taxon>Betaproteobacteria</taxon>
        <taxon>Nitrosomonadales</taxon>
        <taxon>Nitrosomonadaceae</taxon>
        <taxon>Nitrosomonas</taxon>
    </lineage>
</organism>
<protein>
    <recommendedName>
        <fullName evidence="5">PsiF repeat-containing protein</fullName>
    </recommendedName>
</protein>
<name>A0A1H2TQ64_9PROT</name>
<sequence length="88" mass="10146">MNQKTGFQVVVSNLVFAIALLIAPMTSYATEQGEQRREGREVKQEGRQGAREIKAECKAGDEKTRSECRQEKREIKQQSREKARDIKY</sequence>